<feature type="transmembrane region" description="Helical" evidence="1">
    <location>
        <begin position="56"/>
        <end position="77"/>
    </location>
</feature>
<evidence type="ECO:0008006" key="4">
    <source>
        <dbReference type="Google" id="ProtNLM"/>
    </source>
</evidence>
<dbReference type="EMBL" id="BAAAVT010000008">
    <property type="protein sequence ID" value="GAA3062374.1"/>
    <property type="molecule type" value="Genomic_DNA"/>
</dbReference>
<name>A0ABP6LYG9_9MICC</name>
<sequence length="99" mass="10390">MGVMTADALLFLSATPLVPAGFEAVASGAGLLTLALLVWALVEIFRCPGLAPGWKLVLGLLAFTLPFFGPLTAVVMARSHRRRVESGELALTAMAPRGR</sequence>
<evidence type="ECO:0000313" key="2">
    <source>
        <dbReference type="EMBL" id="GAA3062374.1"/>
    </source>
</evidence>
<evidence type="ECO:0000256" key="1">
    <source>
        <dbReference type="SAM" id="Phobius"/>
    </source>
</evidence>
<keyword evidence="1" id="KW-0472">Membrane</keyword>
<proteinExistence type="predicted"/>
<gene>
    <name evidence="2" type="ORF">GCM10010529_14670</name>
</gene>
<keyword evidence="3" id="KW-1185">Reference proteome</keyword>
<organism evidence="2 3">
    <name type="scientific">Nesterenkonia aethiopica</name>
    <dbReference type="NCBI Taxonomy" id="269144"/>
    <lineage>
        <taxon>Bacteria</taxon>
        <taxon>Bacillati</taxon>
        <taxon>Actinomycetota</taxon>
        <taxon>Actinomycetes</taxon>
        <taxon>Micrococcales</taxon>
        <taxon>Micrococcaceae</taxon>
        <taxon>Nesterenkonia</taxon>
    </lineage>
</organism>
<keyword evidence="1" id="KW-0812">Transmembrane</keyword>
<keyword evidence="1" id="KW-1133">Transmembrane helix</keyword>
<accession>A0ABP6LYG9</accession>
<dbReference type="Proteomes" id="UP001500236">
    <property type="component" value="Unassembled WGS sequence"/>
</dbReference>
<reference evidence="3" key="1">
    <citation type="journal article" date="2019" name="Int. J. Syst. Evol. Microbiol.">
        <title>The Global Catalogue of Microorganisms (GCM) 10K type strain sequencing project: providing services to taxonomists for standard genome sequencing and annotation.</title>
        <authorList>
            <consortium name="The Broad Institute Genomics Platform"/>
            <consortium name="The Broad Institute Genome Sequencing Center for Infectious Disease"/>
            <person name="Wu L."/>
            <person name="Ma J."/>
        </authorList>
    </citation>
    <scope>NUCLEOTIDE SEQUENCE [LARGE SCALE GENOMIC DNA]</scope>
    <source>
        <strain evidence="3">JCM 14309</strain>
    </source>
</reference>
<evidence type="ECO:0000313" key="3">
    <source>
        <dbReference type="Proteomes" id="UP001500236"/>
    </source>
</evidence>
<protein>
    <recommendedName>
        <fullName evidence="4">Phospholipase_D-nuclease N-terminal</fullName>
    </recommendedName>
</protein>
<comment type="caution">
    <text evidence="2">The sequence shown here is derived from an EMBL/GenBank/DDBJ whole genome shotgun (WGS) entry which is preliminary data.</text>
</comment>